<evidence type="ECO:0000256" key="7">
    <source>
        <dbReference type="SAM" id="MobiDB-lite"/>
    </source>
</evidence>
<dbReference type="InterPro" id="IPR012677">
    <property type="entry name" value="Nucleotide-bd_a/b_plait_sf"/>
</dbReference>
<evidence type="ECO:0000313" key="9">
    <source>
        <dbReference type="EMBL" id="RKP15161.1"/>
    </source>
</evidence>
<evidence type="ECO:0000256" key="1">
    <source>
        <dbReference type="ARBA" id="ARBA00004123"/>
    </source>
</evidence>
<dbReference type="PROSITE" id="PS50102">
    <property type="entry name" value="RRM"/>
    <property type="match status" value="1"/>
</dbReference>
<sequence length="210" mass="23790">IKEISIVGAVKRRGRGFQNKEHGEDGIRGNETFERHIGEDTSSISGRVQRSIEGWIILLTNVHEEAAEDSLYELLLDYGQVRNLHLNLDRRTGYVKGYALVEYETFEEAKQAVEDLKGKDYLGQILSADFVFTQPPGFEDRRRGGRTGPYSGPGIGPDLRTRLGPPRGGKDDEIRREGDRMKDRLGPRVTRDGNRRERSDRSLSPPLRRG</sequence>
<dbReference type="InterPro" id="IPR035979">
    <property type="entry name" value="RBD_domain_sf"/>
</dbReference>
<evidence type="ECO:0000256" key="4">
    <source>
        <dbReference type="ARBA" id="ARBA00022884"/>
    </source>
</evidence>
<reference evidence="10" key="1">
    <citation type="journal article" date="2018" name="Nat. Microbiol.">
        <title>Leveraging single-cell genomics to expand the fungal tree of life.</title>
        <authorList>
            <person name="Ahrendt S.R."/>
            <person name="Quandt C.A."/>
            <person name="Ciobanu D."/>
            <person name="Clum A."/>
            <person name="Salamov A."/>
            <person name="Andreopoulos B."/>
            <person name="Cheng J.F."/>
            <person name="Woyke T."/>
            <person name="Pelin A."/>
            <person name="Henrissat B."/>
            <person name="Reynolds N.K."/>
            <person name="Benny G.L."/>
            <person name="Smith M.E."/>
            <person name="James T.Y."/>
            <person name="Grigoriev I.V."/>
        </authorList>
    </citation>
    <scope>NUCLEOTIDE SEQUENCE [LARGE SCALE GENOMIC DNA]</scope>
</reference>
<feature type="non-terminal residue" evidence="9">
    <location>
        <position position="1"/>
    </location>
</feature>
<keyword evidence="4 6" id="KW-0694">RNA-binding</keyword>
<evidence type="ECO:0000313" key="10">
    <source>
        <dbReference type="Proteomes" id="UP000267251"/>
    </source>
</evidence>
<feature type="compositionally biased region" description="Basic and acidic residues" evidence="7">
    <location>
        <begin position="168"/>
        <end position="201"/>
    </location>
</feature>
<protein>
    <recommendedName>
        <fullName evidence="8">RRM domain-containing protein</fullName>
    </recommendedName>
</protein>
<dbReference type="SUPFAM" id="SSF54928">
    <property type="entry name" value="RNA-binding domain, RBD"/>
    <property type="match status" value="1"/>
</dbReference>
<gene>
    <name evidence="9" type="ORF">BJ684DRAFT_7438</name>
</gene>
<accession>A0A4P9Y9P7</accession>
<keyword evidence="3" id="KW-0963">Cytoplasm</keyword>
<evidence type="ECO:0000256" key="2">
    <source>
        <dbReference type="ARBA" id="ARBA00004496"/>
    </source>
</evidence>
<dbReference type="GO" id="GO:0006396">
    <property type="term" value="P:RNA processing"/>
    <property type="evidence" value="ECO:0007669"/>
    <property type="project" value="InterPro"/>
</dbReference>
<dbReference type="GO" id="GO:0005634">
    <property type="term" value="C:nucleus"/>
    <property type="evidence" value="ECO:0007669"/>
    <property type="project" value="UniProtKB-SubCell"/>
</dbReference>
<name>A0A4P9Y9P7_9FUNG</name>
<feature type="domain" description="RRM" evidence="8">
    <location>
        <begin position="55"/>
        <end position="133"/>
    </location>
</feature>
<feature type="region of interest" description="Disordered" evidence="7">
    <location>
        <begin position="134"/>
        <end position="210"/>
    </location>
</feature>
<dbReference type="GO" id="GO:0003729">
    <property type="term" value="F:mRNA binding"/>
    <property type="evidence" value="ECO:0007669"/>
    <property type="project" value="InterPro"/>
</dbReference>
<evidence type="ECO:0000256" key="5">
    <source>
        <dbReference type="ARBA" id="ARBA00023242"/>
    </source>
</evidence>
<dbReference type="InterPro" id="IPR033744">
    <property type="entry name" value="RRM_RBM8"/>
</dbReference>
<dbReference type="GO" id="GO:0005737">
    <property type="term" value="C:cytoplasm"/>
    <property type="evidence" value="ECO:0007669"/>
    <property type="project" value="UniProtKB-SubCell"/>
</dbReference>
<evidence type="ECO:0000259" key="8">
    <source>
        <dbReference type="PROSITE" id="PS50102"/>
    </source>
</evidence>
<dbReference type="EMBL" id="KZ987752">
    <property type="protein sequence ID" value="RKP15161.1"/>
    <property type="molecule type" value="Genomic_DNA"/>
</dbReference>
<dbReference type="InterPro" id="IPR000504">
    <property type="entry name" value="RRM_dom"/>
</dbReference>
<dbReference type="Gene3D" id="3.30.70.330">
    <property type="match status" value="1"/>
</dbReference>
<dbReference type="SMART" id="SM00360">
    <property type="entry name" value="RRM"/>
    <property type="match status" value="1"/>
</dbReference>
<dbReference type="PANTHER" id="PTHR45894">
    <property type="entry name" value="RNA-BINDING PROTEIN 8A"/>
    <property type="match status" value="1"/>
</dbReference>
<organism evidence="9 10">
    <name type="scientific">Piptocephalis cylindrospora</name>
    <dbReference type="NCBI Taxonomy" id="1907219"/>
    <lineage>
        <taxon>Eukaryota</taxon>
        <taxon>Fungi</taxon>
        <taxon>Fungi incertae sedis</taxon>
        <taxon>Zoopagomycota</taxon>
        <taxon>Zoopagomycotina</taxon>
        <taxon>Zoopagomycetes</taxon>
        <taxon>Zoopagales</taxon>
        <taxon>Piptocephalidaceae</taxon>
        <taxon>Piptocephalis</taxon>
    </lineage>
</organism>
<keyword evidence="5" id="KW-0539">Nucleus</keyword>
<dbReference type="OrthoDB" id="15688at2759"/>
<dbReference type="PRINTS" id="PR01738">
    <property type="entry name" value="RNABINDINGM8"/>
</dbReference>
<dbReference type="Proteomes" id="UP000267251">
    <property type="component" value="Unassembled WGS sequence"/>
</dbReference>
<dbReference type="InterPro" id="IPR008111">
    <property type="entry name" value="RNA-bd_8"/>
</dbReference>
<comment type="subcellular location">
    <subcellularLocation>
        <location evidence="2">Cytoplasm</location>
    </subcellularLocation>
    <subcellularLocation>
        <location evidence="1">Nucleus</location>
    </subcellularLocation>
</comment>
<dbReference type="Pfam" id="PF00076">
    <property type="entry name" value="RRM_1"/>
    <property type="match status" value="1"/>
</dbReference>
<proteinExistence type="predicted"/>
<dbReference type="CDD" id="cd12324">
    <property type="entry name" value="RRM_RBM8"/>
    <property type="match status" value="1"/>
</dbReference>
<keyword evidence="10" id="KW-1185">Reference proteome</keyword>
<evidence type="ECO:0000256" key="6">
    <source>
        <dbReference type="PROSITE-ProRule" id="PRU00176"/>
    </source>
</evidence>
<evidence type="ECO:0000256" key="3">
    <source>
        <dbReference type="ARBA" id="ARBA00022490"/>
    </source>
</evidence>
<dbReference type="AlphaFoldDB" id="A0A4P9Y9P7"/>